<dbReference type="AlphaFoldDB" id="G9XBR0"/>
<dbReference type="Proteomes" id="UP000003379">
    <property type="component" value="Unassembled WGS sequence"/>
</dbReference>
<comment type="caution">
    <text evidence="1">The sequence shown here is derived from an EMBL/GenBank/DDBJ whole genome shotgun (WGS) entry which is preliminary data.</text>
</comment>
<dbReference type="EMBL" id="AFZG01000017">
    <property type="protein sequence ID" value="EHL19615.1"/>
    <property type="molecule type" value="Genomic_DNA"/>
</dbReference>
<protein>
    <submittedName>
        <fullName evidence="1">Uncharacterized protein</fullName>
    </submittedName>
</protein>
<gene>
    <name evidence="1" type="ORF">HMPREF9628_01427</name>
</gene>
<name>G9XBR0_9FIRM</name>
<evidence type="ECO:0000313" key="1">
    <source>
        <dbReference type="EMBL" id="EHL19615.1"/>
    </source>
</evidence>
<dbReference type="STRING" id="796937.HMPREF9630_00301"/>
<dbReference type="HOGENOM" id="CLU_2094533_0_0_9"/>
<evidence type="ECO:0000313" key="2">
    <source>
        <dbReference type="Proteomes" id="UP000003379"/>
    </source>
</evidence>
<dbReference type="RefSeq" id="WP_009529408.1">
    <property type="nucleotide sequence ID" value="NZ_JH414607.1"/>
</dbReference>
<organism evidence="1 2">
    <name type="scientific">Peptoanaerobacter stomatis</name>
    <dbReference type="NCBI Taxonomy" id="796937"/>
    <lineage>
        <taxon>Bacteria</taxon>
        <taxon>Bacillati</taxon>
        <taxon>Bacillota</taxon>
        <taxon>Clostridia</taxon>
        <taxon>Peptostreptococcales</taxon>
        <taxon>Filifactoraceae</taxon>
        <taxon>Peptoanaerobacter</taxon>
    </lineage>
</organism>
<reference evidence="1 2" key="1">
    <citation type="submission" date="2011-08" db="EMBL/GenBank/DDBJ databases">
        <title>The Genome Sequence of Eubacteriaceae bacterium CM5.</title>
        <authorList>
            <consortium name="The Broad Institute Genome Sequencing Platform"/>
            <person name="Earl A."/>
            <person name="Ward D."/>
            <person name="Feldgarden M."/>
            <person name="Gevers D."/>
            <person name="Sizova M."/>
            <person name="Hazen A."/>
            <person name="Epstein S."/>
            <person name="Young S.K."/>
            <person name="Zeng Q."/>
            <person name="Gargeya S."/>
            <person name="Fitzgerald M."/>
            <person name="Haas B."/>
            <person name="Abouelleil A."/>
            <person name="Alvarado L."/>
            <person name="Arachchi H.M."/>
            <person name="Berlin A."/>
            <person name="Brown A."/>
            <person name="Chapman S.B."/>
            <person name="Chen Z."/>
            <person name="Dunbar C."/>
            <person name="Freedman E."/>
            <person name="Gearin G."/>
            <person name="Gellesch M."/>
            <person name="Goldberg J."/>
            <person name="Griggs A."/>
            <person name="Gujja S."/>
            <person name="Heiman D."/>
            <person name="Howarth C."/>
            <person name="Larson L."/>
            <person name="Lui A."/>
            <person name="MacDonald P.J.P."/>
            <person name="Montmayeur A."/>
            <person name="Murphy C."/>
            <person name="Neiman D."/>
            <person name="Pearson M."/>
            <person name="Priest M."/>
            <person name="Roberts A."/>
            <person name="Saif S."/>
            <person name="Shea T."/>
            <person name="Shenoy N."/>
            <person name="Sisk P."/>
            <person name="Stolte C."/>
            <person name="Sykes S."/>
            <person name="Wortman J."/>
            <person name="Nusbaum C."/>
            <person name="Birren B."/>
        </authorList>
    </citation>
    <scope>NUCLEOTIDE SEQUENCE [LARGE SCALE GENOMIC DNA]</scope>
    <source>
        <strain evidence="1 2">CM5</strain>
    </source>
</reference>
<sequence length="116" mass="13212">MKKVIVLVMCIVAVIFGIYTLNRRDVKLGIYAYGTLEDGSYSYVLLKENNEFEFVRNIATSYVPIGKYKVEGNILILDGINDLYKFQIDGDKLIFLSSNKDTELIDKGTVFVLEKN</sequence>
<proteinExistence type="predicted"/>
<accession>G9XBR0</accession>